<accession>A0A2A7RZG4</accession>
<dbReference type="EMBL" id="PDDY01000004">
    <property type="protein sequence ID" value="PEH36794.1"/>
    <property type="molecule type" value="Genomic_DNA"/>
</dbReference>
<comment type="caution">
    <text evidence="2">The sequence shown here is derived from an EMBL/GenBank/DDBJ whole genome shotgun (WGS) entry which is preliminary data.</text>
</comment>
<reference evidence="3" key="1">
    <citation type="submission" date="2017-09" db="EMBL/GenBank/DDBJ databases">
        <title>FDA dAtabase for Regulatory Grade micrObial Sequences (FDA-ARGOS): Supporting development and validation of Infectious Disease Dx tests.</title>
        <authorList>
            <person name="Minogue T."/>
            <person name="Wolcott M."/>
            <person name="Wasieloski L."/>
            <person name="Aguilar W."/>
            <person name="Moore D."/>
            <person name="Tallon L."/>
            <person name="Sadzewicz L."/>
            <person name="Ott S."/>
            <person name="Zhao X."/>
            <person name="Nagaraj S."/>
            <person name="Vavikolanu K."/>
            <person name="Aluvathingal J."/>
            <person name="Nadendla S."/>
            <person name="Sichtig H."/>
        </authorList>
    </citation>
    <scope>NUCLEOTIDE SEQUENCE [LARGE SCALE GENOMIC DNA]</scope>
    <source>
        <strain evidence="3">FDAARGOS_390</strain>
    </source>
</reference>
<name>A0A2A7RZG4_BURGA</name>
<feature type="compositionally biased region" description="Low complexity" evidence="1">
    <location>
        <begin position="66"/>
        <end position="83"/>
    </location>
</feature>
<evidence type="ECO:0000313" key="3">
    <source>
        <dbReference type="Proteomes" id="UP000220629"/>
    </source>
</evidence>
<protein>
    <submittedName>
        <fullName evidence="2">Uncharacterized protein</fullName>
    </submittedName>
</protein>
<feature type="region of interest" description="Disordered" evidence="1">
    <location>
        <begin position="61"/>
        <end position="83"/>
    </location>
</feature>
<dbReference type="RefSeq" id="WP_098153557.1">
    <property type="nucleotide sequence ID" value="NZ_CP065595.1"/>
</dbReference>
<proteinExistence type="predicted"/>
<dbReference type="Proteomes" id="UP000220629">
    <property type="component" value="Unassembled WGS sequence"/>
</dbReference>
<evidence type="ECO:0000256" key="1">
    <source>
        <dbReference type="SAM" id="MobiDB-lite"/>
    </source>
</evidence>
<evidence type="ECO:0000313" key="2">
    <source>
        <dbReference type="EMBL" id="PEH36794.1"/>
    </source>
</evidence>
<gene>
    <name evidence="2" type="ORF">CRM94_19500</name>
</gene>
<organism evidence="2 3">
    <name type="scientific">Burkholderia gladioli</name>
    <name type="common">Pseudomonas marginata</name>
    <name type="synonym">Phytomonas marginata</name>
    <dbReference type="NCBI Taxonomy" id="28095"/>
    <lineage>
        <taxon>Bacteria</taxon>
        <taxon>Pseudomonadati</taxon>
        <taxon>Pseudomonadota</taxon>
        <taxon>Betaproteobacteria</taxon>
        <taxon>Burkholderiales</taxon>
        <taxon>Burkholderiaceae</taxon>
        <taxon>Burkholderia</taxon>
    </lineage>
</organism>
<sequence length="211" mass="21080">MISSAADPGKNSLTTGTLSFSDIQNHSDFTATSTGFSEGLSSDIASSNHLSLGTASVPGGGGGIPTYAHDSGSSSSTTRSAVGAGQIQVTDANHQAQDVANLSRDTTGTNGAVSKLPDVNSTIAQQADLMNAVSAAREAVATKIGDYADSKRDDAIKEAKAAKDRGDLDAMRGYLDEAKSWDEGGSNRTMLHVAGGGLIGGLGGGGVGSAM</sequence>
<dbReference type="AlphaFoldDB" id="A0A2A7RZG4"/>